<reference evidence="1 2" key="1">
    <citation type="submission" date="2018-06" db="EMBL/GenBank/DDBJ databases">
        <authorList>
            <consortium name="Pathogen Informatics"/>
            <person name="Doyle S."/>
        </authorList>
    </citation>
    <scope>NUCLEOTIDE SEQUENCE [LARGE SCALE GENOMIC DNA]</scope>
    <source>
        <strain evidence="1 2">NCTC13337</strain>
    </source>
</reference>
<protein>
    <submittedName>
        <fullName evidence="1">Uncharacterized protein</fullName>
    </submittedName>
</protein>
<keyword evidence="2" id="KW-1185">Reference proteome</keyword>
<name>A0A380MUT9_9GAMM</name>
<organism evidence="1 2">
    <name type="scientific">Suttonella ornithocola</name>
    <dbReference type="NCBI Taxonomy" id="279832"/>
    <lineage>
        <taxon>Bacteria</taxon>
        <taxon>Pseudomonadati</taxon>
        <taxon>Pseudomonadota</taxon>
        <taxon>Gammaproteobacteria</taxon>
        <taxon>Cardiobacteriales</taxon>
        <taxon>Cardiobacteriaceae</taxon>
        <taxon>Suttonella</taxon>
    </lineage>
</organism>
<dbReference type="Proteomes" id="UP000254601">
    <property type="component" value="Unassembled WGS sequence"/>
</dbReference>
<evidence type="ECO:0000313" key="1">
    <source>
        <dbReference type="EMBL" id="SUO95673.1"/>
    </source>
</evidence>
<dbReference type="RefSeq" id="WP_143143227.1">
    <property type="nucleotide sequence ID" value="NZ_UHIC01000001.1"/>
</dbReference>
<dbReference type="AlphaFoldDB" id="A0A380MUT9"/>
<gene>
    <name evidence="1" type="ORF">NCTC13337_01530</name>
</gene>
<proteinExistence type="predicted"/>
<dbReference type="EMBL" id="UHIC01000001">
    <property type="protein sequence ID" value="SUO95673.1"/>
    <property type="molecule type" value="Genomic_DNA"/>
</dbReference>
<evidence type="ECO:0000313" key="2">
    <source>
        <dbReference type="Proteomes" id="UP000254601"/>
    </source>
</evidence>
<accession>A0A380MUT9</accession>
<sequence>MRIHKDEKRNQVLLETVATIEETMKMLDETTAQAETEASDENKAYIELMIKQMNEKAMKRLSHTCEMMYRRIP</sequence>